<dbReference type="InterPro" id="IPR050587">
    <property type="entry name" value="GNT1/Glycosyltrans_8"/>
</dbReference>
<proteinExistence type="predicted"/>
<dbReference type="Gene3D" id="3.90.550.10">
    <property type="entry name" value="Spore Coat Polysaccharide Biosynthesis Protein SpsA, Chain A"/>
    <property type="match status" value="1"/>
</dbReference>
<evidence type="ECO:0000313" key="2">
    <source>
        <dbReference type="Proteomes" id="UP000193920"/>
    </source>
</evidence>
<gene>
    <name evidence="1" type="ORF">LY90DRAFT_505303</name>
</gene>
<dbReference type="EMBL" id="MCOG01000056">
    <property type="protein sequence ID" value="ORY63642.1"/>
    <property type="molecule type" value="Genomic_DNA"/>
</dbReference>
<evidence type="ECO:0000313" key="1">
    <source>
        <dbReference type="EMBL" id="ORY63642.1"/>
    </source>
</evidence>
<dbReference type="AlphaFoldDB" id="A0A1Y2DWH0"/>
<name>A0A1Y2DWH0_9FUNG</name>
<keyword evidence="1" id="KW-0808">Transferase</keyword>
<keyword evidence="2" id="KW-1185">Reference proteome</keyword>
<dbReference type="OrthoDB" id="2014201at2759"/>
<dbReference type="PANTHER" id="PTHR11183">
    <property type="entry name" value="GLYCOGENIN SUBFAMILY MEMBER"/>
    <property type="match status" value="1"/>
</dbReference>
<dbReference type="SUPFAM" id="SSF53448">
    <property type="entry name" value="Nucleotide-diphospho-sugar transferases"/>
    <property type="match status" value="1"/>
</dbReference>
<protein>
    <submittedName>
        <fullName evidence="1">Nucleotide-diphospho-sugar transferase</fullName>
    </submittedName>
</protein>
<organism evidence="1 2">
    <name type="scientific">Neocallimastix californiae</name>
    <dbReference type="NCBI Taxonomy" id="1754190"/>
    <lineage>
        <taxon>Eukaryota</taxon>
        <taxon>Fungi</taxon>
        <taxon>Fungi incertae sedis</taxon>
        <taxon>Chytridiomycota</taxon>
        <taxon>Chytridiomycota incertae sedis</taxon>
        <taxon>Neocallimastigomycetes</taxon>
        <taxon>Neocallimastigales</taxon>
        <taxon>Neocallimastigaceae</taxon>
        <taxon>Neocallimastix</taxon>
    </lineage>
</organism>
<comment type="caution">
    <text evidence="1">The sequence shown here is derived from an EMBL/GenBank/DDBJ whole genome shotgun (WGS) entry which is preliminary data.</text>
</comment>
<reference evidence="1 2" key="1">
    <citation type="submission" date="2016-08" db="EMBL/GenBank/DDBJ databases">
        <title>A Parts List for Fungal Cellulosomes Revealed by Comparative Genomics.</title>
        <authorList>
            <consortium name="DOE Joint Genome Institute"/>
            <person name="Haitjema C.H."/>
            <person name="Gilmore S.P."/>
            <person name="Henske J.K."/>
            <person name="Solomon K.V."/>
            <person name="De Groot R."/>
            <person name="Kuo A."/>
            <person name="Mondo S.J."/>
            <person name="Salamov A.A."/>
            <person name="Labutti K."/>
            <person name="Zhao Z."/>
            <person name="Chiniquy J."/>
            <person name="Barry K."/>
            <person name="Brewer H.M."/>
            <person name="Purvine S.O."/>
            <person name="Wright A.T."/>
            <person name="Boxma B."/>
            <person name="Van Alen T."/>
            <person name="Hackstein J.H."/>
            <person name="Baker S.E."/>
            <person name="Grigoriev I.V."/>
            <person name="O'Malley M.A."/>
        </authorList>
    </citation>
    <scope>NUCLEOTIDE SEQUENCE [LARGE SCALE GENOMIC DNA]</scope>
    <source>
        <strain evidence="1 2">G1</strain>
    </source>
</reference>
<dbReference type="Proteomes" id="UP000193920">
    <property type="component" value="Unassembled WGS sequence"/>
</dbReference>
<dbReference type="GO" id="GO:0016757">
    <property type="term" value="F:glycosyltransferase activity"/>
    <property type="evidence" value="ECO:0007669"/>
    <property type="project" value="InterPro"/>
</dbReference>
<accession>A0A1Y2DWH0</accession>
<dbReference type="Pfam" id="PF01501">
    <property type="entry name" value="Glyco_transf_8"/>
    <property type="match status" value="1"/>
</dbReference>
<dbReference type="InterPro" id="IPR002495">
    <property type="entry name" value="Glyco_trans_8"/>
</dbReference>
<dbReference type="InterPro" id="IPR029044">
    <property type="entry name" value="Nucleotide-diphossugar_trans"/>
</dbReference>
<sequence length="485" mass="58017">MFLEDHKKYPNDIIFGASKQYVTSELKWESYKYLYIKTKAGKLNAVKNMIINTGKPMNGFGGTLYPKNTFKDKRFFDEDLFMKLSPSSDESWQWCFNIIENKIIRQSSIIYDYSKDIIKDSQITALYKENNKKYNLILNNLINEFPDFKMKLDERFKLVNYKYCLCTVLNDKYIIGFETMLYSFYKNNNWFNGDILIMYDVKYSILSDKSKKEILSKFPNINFLKIDTSKYNKVNMNFIKKNFIPPLIKFEIFGLTNYDKVLYIDSDTLILSSIYELFIRDENIICFTHERYLVENKEIWNNIYDGTIKTNINNGVIFINKNMLNKTHVDGMLNLAYNYDESFPHYNKCPDQDIMQEYFIEKNIEVTLGPNTYNTIKRVFYGNNKKVTNEKIIHYIMKKPWNTNEIKYKYINNIWNDYNYEFNELFKMKNKKKPINQNLFLNCKKKCQNKNVKLKSICKKCLSLGILYNNESSNTKILDYVNFIN</sequence>